<gene>
    <name evidence="2" type="ORF">Sjap_012471</name>
</gene>
<comment type="caution">
    <text evidence="2">The sequence shown here is derived from an EMBL/GenBank/DDBJ whole genome shotgun (WGS) entry which is preliminary data.</text>
</comment>
<organism evidence="2 3">
    <name type="scientific">Stephania japonica</name>
    <dbReference type="NCBI Taxonomy" id="461633"/>
    <lineage>
        <taxon>Eukaryota</taxon>
        <taxon>Viridiplantae</taxon>
        <taxon>Streptophyta</taxon>
        <taxon>Embryophyta</taxon>
        <taxon>Tracheophyta</taxon>
        <taxon>Spermatophyta</taxon>
        <taxon>Magnoliopsida</taxon>
        <taxon>Ranunculales</taxon>
        <taxon>Menispermaceae</taxon>
        <taxon>Menispermoideae</taxon>
        <taxon>Cissampelideae</taxon>
        <taxon>Stephania</taxon>
    </lineage>
</organism>
<reference evidence="2 3" key="1">
    <citation type="submission" date="2024-01" db="EMBL/GenBank/DDBJ databases">
        <title>Genome assemblies of Stephania.</title>
        <authorList>
            <person name="Yang L."/>
        </authorList>
    </citation>
    <scope>NUCLEOTIDE SEQUENCE [LARGE SCALE GENOMIC DNA]</scope>
    <source>
        <strain evidence="2">QJT</strain>
        <tissue evidence="2">Leaf</tissue>
    </source>
</reference>
<proteinExistence type="predicted"/>
<keyword evidence="3" id="KW-1185">Reference proteome</keyword>
<evidence type="ECO:0000256" key="1">
    <source>
        <dbReference type="SAM" id="MobiDB-lite"/>
    </source>
</evidence>
<feature type="region of interest" description="Disordered" evidence="1">
    <location>
        <begin position="82"/>
        <end position="143"/>
    </location>
</feature>
<feature type="compositionally biased region" description="Polar residues" evidence="1">
    <location>
        <begin position="117"/>
        <end position="129"/>
    </location>
</feature>
<sequence length="143" mass="15376">MSRVWRFTRREDRNRRSTSSATIKVSFTLHLVSPSISVVDRKVMPAYIAADCIVSVKVLRTAFLVQRNRGVAFVSPLLSFVNEGRGKGEGGRGKGKGGREGGGSHAHGPSWAELAQAQRSGPSSGSPNWATRPDSKGDQTSPL</sequence>
<accession>A0AAP0IW54</accession>
<dbReference type="AlphaFoldDB" id="A0AAP0IW54"/>
<evidence type="ECO:0000313" key="3">
    <source>
        <dbReference type="Proteomes" id="UP001417504"/>
    </source>
</evidence>
<dbReference type="Proteomes" id="UP001417504">
    <property type="component" value="Unassembled WGS sequence"/>
</dbReference>
<dbReference type="EMBL" id="JBBNAE010000005">
    <property type="protein sequence ID" value="KAK9122869.1"/>
    <property type="molecule type" value="Genomic_DNA"/>
</dbReference>
<evidence type="ECO:0000313" key="2">
    <source>
        <dbReference type="EMBL" id="KAK9122869.1"/>
    </source>
</evidence>
<protein>
    <submittedName>
        <fullName evidence="2">Uncharacterized protein</fullName>
    </submittedName>
</protein>
<name>A0AAP0IW54_9MAGN</name>